<feature type="transmembrane region" description="Helical" evidence="1">
    <location>
        <begin position="12"/>
        <end position="30"/>
    </location>
</feature>
<keyword evidence="1" id="KW-0812">Transmembrane</keyword>
<organism evidence="2 3">
    <name type="scientific">Nonomuraea maheshkhaliensis</name>
    <dbReference type="NCBI Taxonomy" id="419590"/>
    <lineage>
        <taxon>Bacteria</taxon>
        <taxon>Bacillati</taxon>
        <taxon>Actinomycetota</taxon>
        <taxon>Actinomycetes</taxon>
        <taxon>Streptosporangiales</taxon>
        <taxon>Streptosporangiaceae</taxon>
        <taxon>Nonomuraea</taxon>
    </lineage>
</organism>
<feature type="transmembrane region" description="Helical" evidence="1">
    <location>
        <begin position="87"/>
        <end position="110"/>
    </location>
</feature>
<evidence type="ECO:0000313" key="3">
    <source>
        <dbReference type="Proteomes" id="UP001500064"/>
    </source>
</evidence>
<keyword evidence="1" id="KW-0472">Membrane</keyword>
<sequence length="121" mass="12584">MVSRPAVPQRVILVAVSAVGLVGGMALLLMNPPHDLAAFFLIAAFVISAVAVLHSIPWARARLGGGSQLWLGVALTFKSLSGELTTAAFQVAGLIVGIGLLTHLLALAVIRDRRLALGQLQ</sequence>
<evidence type="ECO:0000256" key="1">
    <source>
        <dbReference type="SAM" id="Phobius"/>
    </source>
</evidence>
<gene>
    <name evidence="2" type="ORF">GCM10009733_092370</name>
</gene>
<protein>
    <submittedName>
        <fullName evidence="2">Uncharacterized protein</fullName>
    </submittedName>
</protein>
<keyword evidence="3" id="KW-1185">Reference proteome</keyword>
<feature type="transmembrane region" description="Helical" evidence="1">
    <location>
        <begin position="36"/>
        <end position="56"/>
    </location>
</feature>
<proteinExistence type="predicted"/>
<evidence type="ECO:0000313" key="2">
    <source>
        <dbReference type="EMBL" id="GAA1681207.1"/>
    </source>
</evidence>
<dbReference type="EMBL" id="BAAAMU010000124">
    <property type="protein sequence ID" value="GAA1681207.1"/>
    <property type="molecule type" value="Genomic_DNA"/>
</dbReference>
<dbReference type="Proteomes" id="UP001500064">
    <property type="component" value="Unassembled WGS sequence"/>
</dbReference>
<accession>A0ABN2H389</accession>
<keyword evidence="1" id="KW-1133">Transmembrane helix</keyword>
<name>A0ABN2H389_9ACTN</name>
<comment type="caution">
    <text evidence="2">The sequence shown here is derived from an EMBL/GenBank/DDBJ whole genome shotgun (WGS) entry which is preliminary data.</text>
</comment>
<reference evidence="2 3" key="1">
    <citation type="journal article" date="2019" name="Int. J. Syst. Evol. Microbiol.">
        <title>The Global Catalogue of Microorganisms (GCM) 10K type strain sequencing project: providing services to taxonomists for standard genome sequencing and annotation.</title>
        <authorList>
            <consortium name="The Broad Institute Genomics Platform"/>
            <consortium name="The Broad Institute Genome Sequencing Center for Infectious Disease"/>
            <person name="Wu L."/>
            <person name="Ma J."/>
        </authorList>
    </citation>
    <scope>NUCLEOTIDE SEQUENCE [LARGE SCALE GENOMIC DNA]</scope>
    <source>
        <strain evidence="2 3">JCM 13929</strain>
    </source>
</reference>